<dbReference type="PANTHER" id="PTHR40254:SF1">
    <property type="entry name" value="BLR0577 PROTEIN"/>
    <property type="match status" value="1"/>
</dbReference>
<proteinExistence type="predicted"/>
<keyword evidence="3" id="KW-1185">Reference proteome</keyword>
<gene>
    <name evidence="2" type="ORF">IQ24_01139</name>
</gene>
<evidence type="ECO:0000313" key="2">
    <source>
        <dbReference type="EMBL" id="TWI35781.1"/>
    </source>
</evidence>
<protein>
    <submittedName>
        <fullName evidence="2">Putative NAD(P)/FAD-binding protein YdhS</fullName>
    </submittedName>
</protein>
<evidence type="ECO:0000259" key="1">
    <source>
        <dbReference type="Pfam" id="PF13454"/>
    </source>
</evidence>
<dbReference type="EMBL" id="VLKU01000003">
    <property type="protein sequence ID" value="TWI35781.1"/>
    <property type="molecule type" value="Genomic_DNA"/>
</dbReference>
<dbReference type="InterPro" id="IPR052189">
    <property type="entry name" value="L-asp_N-monooxygenase_NS-form"/>
</dbReference>
<name>A0A562NUL8_9RHOB</name>
<dbReference type="InterPro" id="IPR036188">
    <property type="entry name" value="FAD/NAD-bd_sf"/>
</dbReference>
<feature type="domain" description="FAD-dependent urate hydroxylase HpyO/Asp monooxygenase CreE-like FAD/NAD(P)-binding" evidence="1">
    <location>
        <begin position="12"/>
        <end position="166"/>
    </location>
</feature>
<dbReference type="RefSeq" id="WP_145396849.1">
    <property type="nucleotide sequence ID" value="NZ_VLKU01000003.1"/>
</dbReference>
<dbReference type="SUPFAM" id="SSF51905">
    <property type="entry name" value="FAD/NAD(P)-binding domain"/>
    <property type="match status" value="1"/>
</dbReference>
<comment type="caution">
    <text evidence="2">The sequence shown here is derived from an EMBL/GenBank/DDBJ whole genome shotgun (WGS) entry which is preliminary data.</text>
</comment>
<dbReference type="Gene3D" id="3.50.50.60">
    <property type="entry name" value="FAD/NAD(P)-binding domain"/>
    <property type="match status" value="1"/>
</dbReference>
<organism evidence="2 3">
    <name type="scientific">Paracoccus sulfuroxidans</name>
    <dbReference type="NCBI Taxonomy" id="384678"/>
    <lineage>
        <taxon>Bacteria</taxon>
        <taxon>Pseudomonadati</taxon>
        <taxon>Pseudomonadota</taxon>
        <taxon>Alphaproteobacteria</taxon>
        <taxon>Rhodobacterales</taxon>
        <taxon>Paracoccaceae</taxon>
        <taxon>Paracoccus</taxon>
    </lineage>
</organism>
<dbReference type="Pfam" id="PF13454">
    <property type="entry name" value="NAD_binding_9"/>
    <property type="match status" value="1"/>
</dbReference>
<reference evidence="2 3" key="1">
    <citation type="journal article" date="2015" name="Stand. Genomic Sci.">
        <title>Genomic Encyclopedia of Bacterial and Archaeal Type Strains, Phase III: the genomes of soil and plant-associated and newly described type strains.</title>
        <authorList>
            <person name="Whitman W.B."/>
            <person name="Woyke T."/>
            <person name="Klenk H.P."/>
            <person name="Zhou Y."/>
            <person name="Lilburn T.G."/>
            <person name="Beck B.J."/>
            <person name="De Vos P."/>
            <person name="Vandamme P."/>
            <person name="Eisen J.A."/>
            <person name="Garrity G."/>
            <person name="Hugenholtz P."/>
            <person name="Kyrpides N.C."/>
        </authorList>
    </citation>
    <scope>NUCLEOTIDE SEQUENCE [LARGE SCALE GENOMIC DNA]</scope>
    <source>
        <strain evidence="2 3">CGMCC 1.5364</strain>
    </source>
</reference>
<sequence length="485" mass="52889">MTIHPPVRPRIVIVGGGFTGGSLAWQLARMQVPATIIVIEPREELGRGLAYSTQDPAHRLNVPAHRISLDPNRPEGFAEWLSSAQDNGWIADDPELLTADGERFPRREVFGQYVAHSLAPLLDSGRIRHIRQRAVDAELEEDGSVLVHLSDDSTLRAEVLVLATGHPAPAVPPALRGLTGNKRLVEDVYAPDRLAQVQGDARVLVLGAALTSADAISTLEAQGFRGQIRCLSRHGLRSRGHRVIGRESREDFTDPAIRRPSELLRRIRHAITDDLAQGQSWHATMSRLRQQGAQIWAQLDEAGRQTLLRHARTFWDVHRYRLAPQAEAVIDRLVEAGRLEYLAGHLISAEAREDGISVSWRVRGSRAVQTEHFDHVIVTTGPAQGRCIEQSPFLGALARLGQITPDPLGLGLATTGGHHAMDASGRENARIMIAGPLARGHVGELVGAPECASHARNLAQDVARQLSLAPFFRILGPGASVAQRA</sequence>
<dbReference type="PANTHER" id="PTHR40254">
    <property type="entry name" value="BLR0577 PROTEIN"/>
    <property type="match status" value="1"/>
</dbReference>
<dbReference type="InterPro" id="IPR038732">
    <property type="entry name" value="HpyO/CreE_NAD-binding"/>
</dbReference>
<dbReference type="OrthoDB" id="101972at2"/>
<accession>A0A562NUL8</accession>
<dbReference type="AlphaFoldDB" id="A0A562NUL8"/>
<dbReference type="Proteomes" id="UP000316225">
    <property type="component" value="Unassembled WGS sequence"/>
</dbReference>
<evidence type="ECO:0000313" key="3">
    <source>
        <dbReference type="Proteomes" id="UP000316225"/>
    </source>
</evidence>